<proteinExistence type="predicted"/>
<evidence type="ECO:0000256" key="1">
    <source>
        <dbReference type="SAM" id="SignalP"/>
    </source>
</evidence>
<organism evidence="2 3">
    <name type="scientific">Papaver nudicaule</name>
    <name type="common">Iceland poppy</name>
    <dbReference type="NCBI Taxonomy" id="74823"/>
    <lineage>
        <taxon>Eukaryota</taxon>
        <taxon>Viridiplantae</taxon>
        <taxon>Streptophyta</taxon>
        <taxon>Embryophyta</taxon>
        <taxon>Tracheophyta</taxon>
        <taxon>Spermatophyta</taxon>
        <taxon>Magnoliopsida</taxon>
        <taxon>Ranunculales</taxon>
        <taxon>Papaveraceae</taxon>
        <taxon>Papaveroideae</taxon>
        <taxon>Papaver</taxon>
    </lineage>
</organism>
<keyword evidence="1" id="KW-0732">Signal</keyword>
<dbReference type="Proteomes" id="UP001177140">
    <property type="component" value="Unassembled WGS sequence"/>
</dbReference>
<feature type="signal peptide" evidence="1">
    <location>
        <begin position="1"/>
        <end position="27"/>
    </location>
</feature>
<dbReference type="AlphaFoldDB" id="A0AA42B1K6"/>
<gene>
    <name evidence="2" type="ORF">MKW94_029242</name>
</gene>
<accession>A0AA42B1K6</accession>
<feature type="chain" id="PRO_5041293139" evidence="1">
    <location>
        <begin position="28"/>
        <end position="130"/>
    </location>
</feature>
<reference evidence="2" key="1">
    <citation type="submission" date="2022-03" db="EMBL/GenBank/DDBJ databases">
        <title>A functionally conserved STORR gene fusion in Papaver species that diverged 16.8 million years ago.</title>
        <authorList>
            <person name="Catania T."/>
        </authorList>
    </citation>
    <scope>NUCLEOTIDE SEQUENCE</scope>
    <source>
        <strain evidence="2">S-191538</strain>
    </source>
</reference>
<protein>
    <submittedName>
        <fullName evidence="2">Uncharacterized protein</fullName>
    </submittedName>
</protein>
<name>A0AA42B1K6_PAPNU</name>
<keyword evidence="3" id="KW-1185">Reference proteome</keyword>
<evidence type="ECO:0000313" key="3">
    <source>
        <dbReference type="Proteomes" id="UP001177140"/>
    </source>
</evidence>
<evidence type="ECO:0000313" key="2">
    <source>
        <dbReference type="EMBL" id="MCL7047970.1"/>
    </source>
</evidence>
<sequence length="130" mass="14148">MAKCSSLVIGFFFIVLVVVLQSAYVNGAGLASSPEPPEDYGECDPRRQVDIGNFTSCDMCPPACRSSYSVSICLLIPTTNTGAYNCKCCAPIKMNDLFIVPGAAATTARTSVPFLCFFWFLSFMLNRLFI</sequence>
<dbReference type="EMBL" id="JAJJMA010299272">
    <property type="protein sequence ID" value="MCL7047970.1"/>
    <property type="molecule type" value="Genomic_DNA"/>
</dbReference>
<comment type="caution">
    <text evidence="2">The sequence shown here is derived from an EMBL/GenBank/DDBJ whole genome shotgun (WGS) entry which is preliminary data.</text>
</comment>